<dbReference type="EMBL" id="CP077074">
    <property type="protein sequence ID" value="QXH42867.1"/>
    <property type="molecule type" value="Genomic_DNA"/>
</dbReference>
<organism evidence="1 2">
    <name type="scientific">Pseudomonas sessilinigenes</name>
    <dbReference type="NCBI Taxonomy" id="658629"/>
    <lineage>
        <taxon>Bacteria</taxon>
        <taxon>Pseudomonadati</taxon>
        <taxon>Pseudomonadota</taxon>
        <taxon>Gammaproteobacteria</taxon>
        <taxon>Pseudomonadales</taxon>
        <taxon>Pseudomonadaceae</taxon>
        <taxon>Pseudomonas</taxon>
    </lineage>
</organism>
<evidence type="ECO:0000313" key="1">
    <source>
        <dbReference type="EMBL" id="QXH42867.1"/>
    </source>
</evidence>
<dbReference type="Proteomes" id="UP000693952">
    <property type="component" value="Chromosome"/>
</dbReference>
<gene>
    <name evidence="1" type="ORF">KSS89_11820</name>
</gene>
<reference evidence="1" key="1">
    <citation type="submission" date="2021-06" db="EMBL/GenBank/DDBJ databases">
        <title>Updating the genus Pseudomonas: Description of 43 new species and partition of the Pseudomonas putida group.</title>
        <authorList>
            <person name="Girard L."/>
            <person name="Lood C."/>
            <person name="Vandamme P."/>
            <person name="Rokni-Zadeh H."/>
            <person name="van Noort V."/>
            <person name="Hofte M."/>
            <person name="Lavigne R."/>
            <person name="De Mot R."/>
        </authorList>
    </citation>
    <scope>NUCLEOTIDE SEQUENCE</scope>
    <source>
        <strain evidence="1">CMR12a</strain>
    </source>
</reference>
<name>A0ABX8MW84_9PSED</name>
<evidence type="ECO:0000313" key="2">
    <source>
        <dbReference type="Proteomes" id="UP000693952"/>
    </source>
</evidence>
<dbReference type="RefSeq" id="WP_176719827.1">
    <property type="nucleotide sequence ID" value="NZ_CP027706.1"/>
</dbReference>
<sequence length="54" mass="5577">MLGRRLLAPELAGSQVQINAVVPGIVDPPLHPTEPQTRAALQALAPAGVSAARR</sequence>
<proteinExistence type="predicted"/>
<protein>
    <submittedName>
        <fullName evidence="1">Uncharacterized protein</fullName>
    </submittedName>
</protein>
<accession>A0ABX8MW84</accession>
<keyword evidence="2" id="KW-1185">Reference proteome</keyword>